<evidence type="ECO:0000313" key="3">
    <source>
        <dbReference type="Proteomes" id="UP001632037"/>
    </source>
</evidence>
<comment type="caution">
    <text evidence="2">The sequence shown here is derived from an EMBL/GenBank/DDBJ whole genome shotgun (WGS) entry which is preliminary data.</text>
</comment>
<evidence type="ECO:0000256" key="1">
    <source>
        <dbReference type="SAM" id="MobiDB-lite"/>
    </source>
</evidence>
<sequence>MPFVVLENSSGTGKTQMAFNLQANGAVDVFYLPCTPSKDVSQEVYQAFMSRQIAFQDCIESDMANMEGDGSVYDFRRVGDTKRLKVHAFIIAAIRGANTFRGDALLKDIIAARDRRSKPIVFFLDEFPRLGNHLTGNDHNARKKLVRSMRNVFRFLRLPLIISATNGTARNLFTVSDYSRPSSGDPVPWCVVVPSLPMFATKGSATSVFKWIIRHSRPLFGALAQKYMDQFPYDGQDQLGYLTNMVKALTPEFRCLKLTKREDDFEKGQLYLFLEASYNVDDERTGPSEDTHPLGVEDKNWGMSDDENDEDYVPEDDDSDDEVSLMSRALPTQRTDPPPVRDLWMPTDAEIQSWLGASCPPNPILLYFVNSIIDDNVAKNIGFESQTQRQKYYIGLFHELRHFSAKKSSRKSKVPEWQALCQSWNVFVVNFNKDPKWYRERIASARERYYTYTVCGKCERLHDQSMEVEIPCAVPLARSARVAYQVQRASPNVASRGTRIIVYPITSRSSVLVSSHAKLRVLRLAAALVQGLALQVMVAFIRPHHFRNDLH</sequence>
<dbReference type="InterPro" id="IPR027417">
    <property type="entry name" value="P-loop_NTPase"/>
</dbReference>
<dbReference type="Gene3D" id="3.40.50.300">
    <property type="entry name" value="P-loop containing nucleotide triphosphate hydrolases"/>
    <property type="match status" value="1"/>
</dbReference>
<dbReference type="EMBL" id="JBIMZQ010000049">
    <property type="protein sequence ID" value="KAL3659079.1"/>
    <property type="molecule type" value="Genomic_DNA"/>
</dbReference>
<feature type="compositionally biased region" description="Acidic residues" evidence="1">
    <location>
        <begin position="304"/>
        <end position="323"/>
    </location>
</feature>
<protein>
    <recommendedName>
        <fullName evidence="4">AAA+ ATPase domain-containing protein</fullName>
    </recommendedName>
</protein>
<dbReference type="Proteomes" id="UP001632037">
    <property type="component" value="Unassembled WGS sequence"/>
</dbReference>
<gene>
    <name evidence="2" type="ORF">V7S43_015963</name>
</gene>
<accession>A0ABD3F0V2</accession>
<organism evidence="2 3">
    <name type="scientific">Phytophthora oleae</name>
    <dbReference type="NCBI Taxonomy" id="2107226"/>
    <lineage>
        <taxon>Eukaryota</taxon>
        <taxon>Sar</taxon>
        <taxon>Stramenopiles</taxon>
        <taxon>Oomycota</taxon>
        <taxon>Peronosporomycetes</taxon>
        <taxon>Peronosporales</taxon>
        <taxon>Peronosporaceae</taxon>
        <taxon>Phytophthora</taxon>
    </lineage>
</organism>
<reference evidence="2 3" key="1">
    <citation type="submission" date="2024-09" db="EMBL/GenBank/DDBJ databases">
        <title>Genome sequencing and assembly of Phytophthora oleae, isolate VK10A, causative agent of rot of olive drupes.</title>
        <authorList>
            <person name="Conti Taguali S."/>
            <person name="Riolo M."/>
            <person name="La Spada F."/>
            <person name="Cacciola S.O."/>
            <person name="Dionisio G."/>
        </authorList>
    </citation>
    <scope>NUCLEOTIDE SEQUENCE [LARGE SCALE GENOMIC DNA]</scope>
    <source>
        <strain evidence="2 3">VK10A</strain>
    </source>
</reference>
<dbReference type="AlphaFoldDB" id="A0ABD3F0V2"/>
<keyword evidence="3" id="KW-1185">Reference proteome</keyword>
<evidence type="ECO:0008006" key="4">
    <source>
        <dbReference type="Google" id="ProtNLM"/>
    </source>
</evidence>
<proteinExistence type="predicted"/>
<name>A0ABD3F0V2_9STRA</name>
<feature type="compositionally biased region" description="Basic and acidic residues" evidence="1">
    <location>
        <begin position="282"/>
        <end position="300"/>
    </location>
</feature>
<dbReference type="SUPFAM" id="SSF52540">
    <property type="entry name" value="P-loop containing nucleoside triphosphate hydrolases"/>
    <property type="match status" value="1"/>
</dbReference>
<feature type="region of interest" description="Disordered" evidence="1">
    <location>
        <begin position="282"/>
        <end position="343"/>
    </location>
</feature>
<evidence type="ECO:0000313" key="2">
    <source>
        <dbReference type="EMBL" id="KAL3659079.1"/>
    </source>
</evidence>